<dbReference type="Gene3D" id="3.30.420.110">
    <property type="entry name" value="MutS, connector domain"/>
    <property type="match status" value="1"/>
</dbReference>
<dbReference type="SUPFAM" id="SSF53150">
    <property type="entry name" value="DNA repair protein MutS, domain II"/>
    <property type="match status" value="1"/>
</dbReference>
<evidence type="ECO:0000313" key="12">
    <source>
        <dbReference type="Proteomes" id="UP000694620"/>
    </source>
</evidence>
<evidence type="ECO:0000256" key="1">
    <source>
        <dbReference type="ARBA" id="ARBA00007094"/>
    </source>
</evidence>
<reference evidence="11" key="1">
    <citation type="submission" date="2021-06" db="EMBL/GenBank/DDBJ databases">
        <authorList>
            <consortium name="Wellcome Sanger Institute Data Sharing"/>
        </authorList>
    </citation>
    <scope>NUCLEOTIDE SEQUENCE [LARGE SCALE GENOMIC DNA]</scope>
</reference>
<evidence type="ECO:0000259" key="10">
    <source>
        <dbReference type="SMART" id="SM00533"/>
    </source>
</evidence>
<dbReference type="GO" id="GO:0005634">
    <property type="term" value="C:nucleus"/>
    <property type="evidence" value="ECO:0007669"/>
    <property type="project" value="TreeGrafter"/>
</dbReference>
<dbReference type="PANTHER" id="PTHR11361:SF122">
    <property type="entry name" value="DNA MISMATCH REPAIR PROTEIN MSH3"/>
    <property type="match status" value="1"/>
</dbReference>
<evidence type="ECO:0000256" key="5">
    <source>
        <dbReference type="ARBA" id="ARBA00022840"/>
    </source>
</evidence>
<evidence type="ECO:0000256" key="8">
    <source>
        <dbReference type="ARBA" id="ARBA00073774"/>
    </source>
</evidence>
<dbReference type="GO" id="GO:0006298">
    <property type="term" value="P:mismatch repair"/>
    <property type="evidence" value="ECO:0007669"/>
    <property type="project" value="InterPro"/>
</dbReference>
<dbReference type="InterPro" id="IPR036187">
    <property type="entry name" value="DNA_mismatch_repair_MutS_sf"/>
</dbReference>
<dbReference type="PIRSF" id="PIRSF037677">
    <property type="entry name" value="DNA_mis_repair_Msh6"/>
    <property type="match status" value="1"/>
</dbReference>
<dbReference type="SUPFAM" id="SSF55271">
    <property type="entry name" value="DNA repair protein MutS, domain I"/>
    <property type="match status" value="1"/>
</dbReference>
<keyword evidence="4" id="KW-0227">DNA damage</keyword>
<accession>A0A8C4RZF4</accession>
<dbReference type="PANTHER" id="PTHR11361">
    <property type="entry name" value="DNA MISMATCH REPAIR PROTEIN MUTS FAMILY MEMBER"/>
    <property type="match status" value="1"/>
</dbReference>
<evidence type="ECO:0000256" key="3">
    <source>
        <dbReference type="ARBA" id="ARBA00022741"/>
    </source>
</evidence>
<dbReference type="AlphaFoldDB" id="A0A8C4RZF4"/>
<keyword evidence="12" id="KW-1185">Reference proteome</keyword>
<feature type="compositionally biased region" description="Basic and acidic residues" evidence="9">
    <location>
        <begin position="132"/>
        <end position="142"/>
    </location>
</feature>
<dbReference type="Pfam" id="PF01624">
    <property type="entry name" value="MutS_I"/>
    <property type="match status" value="1"/>
</dbReference>
<name>A0A8C4RZF4_ERPCA</name>
<dbReference type="InterPro" id="IPR045076">
    <property type="entry name" value="MutS"/>
</dbReference>
<dbReference type="InterPro" id="IPR016151">
    <property type="entry name" value="DNA_mismatch_repair_MutS_N"/>
</dbReference>
<dbReference type="GO" id="GO:0140664">
    <property type="term" value="F:ATP-dependent DNA damage sensor activity"/>
    <property type="evidence" value="ECO:0007669"/>
    <property type="project" value="InterPro"/>
</dbReference>
<dbReference type="FunFam" id="1.10.1420.10:FF:000004">
    <property type="entry name" value="DNA mismatch repair protein Msh3"/>
    <property type="match status" value="1"/>
</dbReference>
<dbReference type="InterPro" id="IPR007861">
    <property type="entry name" value="DNA_mismatch_repair_MutS_clamp"/>
</dbReference>
<reference evidence="11" key="3">
    <citation type="submission" date="2025-09" db="UniProtKB">
        <authorList>
            <consortium name="Ensembl"/>
        </authorList>
    </citation>
    <scope>IDENTIFICATION</scope>
</reference>
<feature type="compositionally biased region" description="Polar residues" evidence="9">
    <location>
        <begin position="120"/>
        <end position="130"/>
    </location>
</feature>
<dbReference type="Gene3D" id="3.40.1170.10">
    <property type="entry name" value="DNA repair protein MutS, domain I"/>
    <property type="match status" value="1"/>
</dbReference>
<feature type="region of interest" description="Disordered" evidence="9">
    <location>
        <begin position="21"/>
        <end position="89"/>
    </location>
</feature>
<evidence type="ECO:0000256" key="9">
    <source>
        <dbReference type="SAM" id="MobiDB-lite"/>
    </source>
</evidence>
<feature type="domain" description="DNA mismatch repair protein MutS core" evidence="10">
    <location>
        <begin position="505"/>
        <end position="798"/>
    </location>
</feature>
<dbReference type="GO" id="GO:0016447">
    <property type="term" value="P:somatic recombination of immunoglobulin gene segments"/>
    <property type="evidence" value="ECO:0007669"/>
    <property type="project" value="TreeGrafter"/>
</dbReference>
<dbReference type="Pfam" id="PF05188">
    <property type="entry name" value="MutS_II"/>
    <property type="match status" value="1"/>
</dbReference>
<dbReference type="Proteomes" id="UP000694620">
    <property type="component" value="Chromosome 7"/>
</dbReference>
<feature type="compositionally biased region" description="Basic and acidic residues" evidence="9">
    <location>
        <begin position="39"/>
        <end position="49"/>
    </location>
</feature>
<dbReference type="SUPFAM" id="SSF48334">
    <property type="entry name" value="DNA repair protein MutS, domain III"/>
    <property type="match status" value="1"/>
</dbReference>
<dbReference type="InterPro" id="IPR017261">
    <property type="entry name" value="DNA_mismatch_repair_MutS/MSH"/>
</dbReference>
<keyword evidence="5" id="KW-0067">ATP-binding</keyword>
<evidence type="ECO:0000256" key="7">
    <source>
        <dbReference type="ARBA" id="ARBA00023204"/>
    </source>
</evidence>
<dbReference type="InterPro" id="IPR007695">
    <property type="entry name" value="DNA_mismatch_repair_MutS-lik_N"/>
</dbReference>
<dbReference type="InterPro" id="IPR007696">
    <property type="entry name" value="DNA_mismatch_repair_MutS_core"/>
</dbReference>
<reference evidence="11" key="2">
    <citation type="submission" date="2025-08" db="UniProtKB">
        <authorList>
            <consortium name="Ensembl"/>
        </authorList>
    </citation>
    <scope>IDENTIFICATION</scope>
</reference>
<dbReference type="Pfam" id="PF05192">
    <property type="entry name" value="MutS_III"/>
    <property type="match status" value="1"/>
</dbReference>
<dbReference type="GO" id="GO:0006312">
    <property type="term" value="P:mitotic recombination"/>
    <property type="evidence" value="ECO:0007669"/>
    <property type="project" value="TreeGrafter"/>
</dbReference>
<gene>
    <name evidence="11" type="primary">MSH3</name>
    <name evidence="11" type="synonym">LOC114654267</name>
</gene>
<dbReference type="SMART" id="SM00533">
    <property type="entry name" value="MUTSd"/>
    <property type="match status" value="1"/>
</dbReference>
<dbReference type="InterPro" id="IPR007860">
    <property type="entry name" value="DNA_mmatch_repair_MutS_con_dom"/>
</dbReference>
<evidence type="ECO:0000256" key="6">
    <source>
        <dbReference type="ARBA" id="ARBA00023125"/>
    </source>
</evidence>
<keyword evidence="6" id="KW-0238">DNA-binding</keyword>
<dbReference type="InterPro" id="IPR036678">
    <property type="entry name" value="MutS_con_dom_sf"/>
</dbReference>
<dbReference type="Ensembl" id="ENSECRT00000010140.1">
    <property type="protein sequence ID" value="ENSECRP00000009975.1"/>
    <property type="gene ID" value="ENSECRG00000006670.1"/>
</dbReference>
<dbReference type="Pfam" id="PF05190">
    <property type="entry name" value="MutS_IV"/>
    <property type="match status" value="1"/>
</dbReference>
<keyword evidence="7" id="KW-0234">DNA repair</keyword>
<dbReference type="GO" id="GO:0005524">
    <property type="term" value="F:ATP binding"/>
    <property type="evidence" value="ECO:0007669"/>
    <property type="project" value="UniProtKB-KW"/>
</dbReference>
<dbReference type="GO" id="GO:0030983">
    <property type="term" value="F:mismatched DNA binding"/>
    <property type="evidence" value="ECO:0007669"/>
    <property type="project" value="InterPro"/>
</dbReference>
<keyword evidence="3" id="KW-0547">Nucleotide-binding</keyword>
<evidence type="ECO:0000256" key="2">
    <source>
        <dbReference type="ARBA" id="ARBA00022151"/>
    </source>
</evidence>
<comment type="similarity">
    <text evidence="1">Belongs to the DNA mismatch repair MutS family. MSH3 subfamily.</text>
</comment>
<evidence type="ECO:0000313" key="11">
    <source>
        <dbReference type="Ensembl" id="ENSECRP00000009975.1"/>
    </source>
</evidence>
<evidence type="ECO:0000256" key="4">
    <source>
        <dbReference type="ARBA" id="ARBA00022763"/>
    </source>
</evidence>
<feature type="compositionally biased region" description="Basic and acidic residues" evidence="9">
    <location>
        <begin position="74"/>
        <end position="85"/>
    </location>
</feature>
<protein>
    <recommendedName>
        <fullName evidence="2 8">DNA mismatch repair protein MSH3</fullName>
    </recommendedName>
    <alternativeName>
        <fullName evidence="2 8">DNA mismatch repair protein MSH3</fullName>
    </alternativeName>
</protein>
<sequence length="798" mass="90124">MSKTAKSSVKQACISKFFVPVNKPETGSCSSAEPQKSTSTEKKKSSLREPRKKRPRLCDQGENEDVSISGGAMDEQKRPSPRDKLLPSTLVRLQGFCSTSAQSDKDTMKEKYMYKEESTPELTGAQSSSPEGEMKLDEKEQNGSKCDLSRFSSTSLRPEAQKNEVDFIPPNRRTKCIYTPLELQYLEIKEKHKDVLLCVECGYKYRFFGDDAEVAARELNIYCHLDHNFMTASIPTHRLFVHIRRLVSKGHKVGVVKQTETTALKAAGVNKSALFSRKLTALYTKSTLVGEDVNPLLKIEDLDDAQDAVVDIPNSYLLCISENWEGKKCKKQGPVIGLVAIQPSTGDVMYDSFQDSASRFELESRILQVQPVEILLPSSLSEETERLVNGIVAASTQDDDRIRIEKMDSEHFEYSSAFQFVADFYGDTTSNLTGVPQQLSAITYLDRPVIICLAAIIRYLTYFNLEKVLSNTSAFRWLSSEAECMVLSASTLKNLEILQNQTDCRVKGSLLWVLDHTQTSFGRRLMRKWVTQPLKSVKDITLRQKAIEEILSSESSIFPPLQALLHKLPDLERGICSIYHKKCNTQEFFLVISALCRIEVELRSLMPATQSQVQSNLIKDLILDIPKLLVPAHDFLATINEKAAKVGDKTELFVDLKDFPAIRQRKAEIQDAISDILEHRRQICLVLKNPSFNYVTVSGQEYLIEVKNSMLSQVPNSWIKVSSTKSVSRFHTPFIVEKNQLLCQLREQLILDCGDAWVTFLLHFGEQYHVFRKAVGHLATLDCVFSLAEVAKQGNYCR</sequence>
<feature type="compositionally biased region" description="Polar residues" evidence="9">
    <location>
        <begin position="25"/>
        <end position="35"/>
    </location>
</feature>
<dbReference type="FunFam" id="3.40.1170.10:FF:000004">
    <property type="entry name" value="DNA mismatch repair protein"/>
    <property type="match status" value="1"/>
</dbReference>
<dbReference type="GeneTree" id="ENSGT00550000074949"/>
<feature type="region of interest" description="Disordered" evidence="9">
    <location>
        <begin position="115"/>
        <end position="150"/>
    </location>
</feature>
<organism evidence="11 12">
    <name type="scientific">Erpetoichthys calabaricus</name>
    <name type="common">Rope fish</name>
    <name type="synonym">Calamoichthys calabaricus</name>
    <dbReference type="NCBI Taxonomy" id="27687"/>
    <lineage>
        <taxon>Eukaryota</taxon>
        <taxon>Metazoa</taxon>
        <taxon>Chordata</taxon>
        <taxon>Craniata</taxon>
        <taxon>Vertebrata</taxon>
        <taxon>Euteleostomi</taxon>
        <taxon>Actinopterygii</taxon>
        <taxon>Polypteriformes</taxon>
        <taxon>Polypteridae</taxon>
        <taxon>Erpetoichthys</taxon>
    </lineage>
</organism>
<proteinExistence type="inferred from homology"/>
<dbReference type="Gene3D" id="1.10.1420.10">
    <property type="match status" value="2"/>
</dbReference>